<evidence type="ECO:0000313" key="6">
    <source>
        <dbReference type="Proteomes" id="UP001054857"/>
    </source>
</evidence>
<feature type="domain" description="Plastid division protein CDP1-like 1st alpha solenoid" evidence="4">
    <location>
        <begin position="123"/>
        <end position="275"/>
    </location>
</feature>
<keyword evidence="6" id="KW-1185">Reference proteome</keyword>
<feature type="compositionally biased region" description="Polar residues" evidence="1">
    <location>
        <begin position="1"/>
        <end position="11"/>
    </location>
</feature>
<evidence type="ECO:0008006" key="7">
    <source>
        <dbReference type="Google" id="ProtNLM"/>
    </source>
</evidence>
<dbReference type="Proteomes" id="UP001054857">
    <property type="component" value="Unassembled WGS sequence"/>
</dbReference>
<organism evidence="5 6">
    <name type="scientific">Astrephomene gubernaculifera</name>
    <dbReference type="NCBI Taxonomy" id="47775"/>
    <lineage>
        <taxon>Eukaryota</taxon>
        <taxon>Viridiplantae</taxon>
        <taxon>Chlorophyta</taxon>
        <taxon>core chlorophytes</taxon>
        <taxon>Chlorophyceae</taxon>
        <taxon>CS clade</taxon>
        <taxon>Chlamydomonadales</taxon>
        <taxon>Astrephomenaceae</taxon>
        <taxon>Astrephomene</taxon>
    </lineage>
</organism>
<dbReference type="InterPro" id="IPR058032">
    <property type="entry name" value="CDP1-like_a_solenoid_1"/>
</dbReference>
<sequence>MQLKQCTSRTCAPSRPLSARPLHGAKLHQPKLLVARYSQGIPIDLDAPSVRLPLEGPELLGLRKNEVPKDSDLNSVYEQLVDAPVEAGYSETAVSGRLEVLDYVRRDLISSKGRAKESRELNLPTDLLPGAVALMTEVGQSQLALEVGSQMLRAAEEVPAAVRRDVLLSMALANCSLASESLQGGKMQAQQLERGCGYLEAALQLLEGAGEPPLAPGLAAEIRQGLASLRLQGALEQLSGPISQNKVEYRKRALRIVREALRGNTGAASSQQPQQSQHDSQFGPMGFGLAAGGSAVMSAETLESLLGSLTSEEVVHLLEWEQVVRNQATYVWVYPGLLEAVGVAHVVHGFVCRQPAYVKMALGLVQQLPSTPDLSVVEAVCQVLLGAVNQAAAALKQAERPGKASASDRLASSRAEAAPDAAGSPLLLPASRDAYQFVVAHSRGSDDGLLPGLCMLTERWLTQAAYPFFRDTASPDTPPASLVKYFDDTRVETLLTVYDAKSGGQLAETLSEALASIKRGLHKAASEGLLATSSTTQGGVGVATANPALAGRHRLIQTLAGGFMLAAAVAAGLMTPPGQRLLGRSEGAALVRAPVEPLMVAPEQFDTAVARQLLERWQGVKAAALGAAHSTAQLEVLLAEPLLGETLDKVATLRSHGAHMRFKLLRLEVRNVRRVSHKAGPAVRISALLEDSADLHNDADGKPVNACHRTYDADYTVVQGKDSVWRMTNTNVVEREGRK</sequence>
<dbReference type="AlphaFoldDB" id="A0AAD3DI02"/>
<comment type="caution">
    <text evidence="5">The sequence shown here is derived from an EMBL/GenBank/DDBJ whole genome shotgun (WGS) entry which is preliminary data.</text>
</comment>
<dbReference type="Pfam" id="PF13355">
    <property type="entry name" value="ARC6-like_IMS"/>
    <property type="match status" value="1"/>
</dbReference>
<dbReference type="PANTHER" id="PTHR33925:SF1">
    <property type="entry name" value="PROTEIN ACCUMULATION AND REPLICATION OF CHLOROPLASTS 6, CHLOROPLASTIC"/>
    <property type="match status" value="1"/>
</dbReference>
<reference evidence="5 6" key="1">
    <citation type="journal article" date="2021" name="Sci. Rep.">
        <title>Genome sequencing of the multicellular alga Astrephomene provides insights into convergent evolution of germ-soma differentiation.</title>
        <authorList>
            <person name="Yamashita S."/>
            <person name="Yamamoto K."/>
            <person name="Matsuzaki R."/>
            <person name="Suzuki S."/>
            <person name="Yamaguchi H."/>
            <person name="Hirooka S."/>
            <person name="Minakuchi Y."/>
            <person name="Miyagishima S."/>
            <person name="Kawachi M."/>
            <person name="Toyoda A."/>
            <person name="Nozaki H."/>
        </authorList>
    </citation>
    <scope>NUCLEOTIDE SEQUENCE [LARGE SCALE GENOMIC DNA]</scope>
    <source>
        <strain evidence="5 6">NIES-4017</strain>
    </source>
</reference>
<feature type="region of interest" description="Disordered" evidence="1">
    <location>
        <begin position="1"/>
        <end position="23"/>
    </location>
</feature>
<dbReference type="InterPro" id="IPR025344">
    <property type="entry name" value="CDP1-like_IMS"/>
</dbReference>
<evidence type="ECO:0000256" key="1">
    <source>
        <dbReference type="SAM" id="MobiDB-lite"/>
    </source>
</evidence>
<dbReference type="Pfam" id="PF25515">
    <property type="entry name" value="Arm_PDR"/>
    <property type="match status" value="1"/>
</dbReference>
<evidence type="ECO:0000259" key="4">
    <source>
        <dbReference type="Pfam" id="PF25515"/>
    </source>
</evidence>
<accession>A0AAD3DI02</accession>
<gene>
    <name evidence="5" type="ORF">Agub_g1466</name>
</gene>
<name>A0AAD3DI02_9CHLO</name>
<dbReference type="PANTHER" id="PTHR33925">
    <property type="entry name" value="PLASTID DIVISION PROTEIN CDP1, CHLOROPLASTIC-RELATED"/>
    <property type="match status" value="1"/>
</dbReference>
<feature type="domain" description="Plastid division protein CDP1-like IMS" evidence="2">
    <location>
        <begin position="610"/>
        <end position="727"/>
    </location>
</feature>
<feature type="domain" description="Plastid division protein CDP1-like 2nd alpha solenoid" evidence="3">
    <location>
        <begin position="432"/>
        <end position="507"/>
    </location>
</feature>
<protein>
    <recommendedName>
        <fullName evidence="7">ARC6 IMS domain-containing protein</fullName>
    </recommendedName>
</protein>
<proteinExistence type="predicted"/>
<dbReference type="Pfam" id="PF23468">
    <property type="entry name" value="ARC6"/>
    <property type="match status" value="1"/>
</dbReference>
<dbReference type="EMBL" id="BMAR01000001">
    <property type="protein sequence ID" value="GFR41033.1"/>
    <property type="molecule type" value="Genomic_DNA"/>
</dbReference>
<dbReference type="InterPro" id="IPR057137">
    <property type="entry name" value="CDP1-like_a_solenoid_2"/>
</dbReference>
<evidence type="ECO:0000259" key="2">
    <source>
        <dbReference type="Pfam" id="PF13355"/>
    </source>
</evidence>
<evidence type="ECO:0000259" key="3">
    <source>
        <dbReference type="Pfam" id="PF23468"/>
    </source>
</evidence>
<dbReference type="InterPro" id="IPR044685">
    <property type="entry name" value="CPD1-like"/>
</dbReference>
<evidence type="ECO:0000313" key="5">
    <source>
        <dbReference type="EMBL" id="GFR41033.1"/>
    </source>
</evidence>